<dbReference type="PANTHER" id="PTHR20857">
    <property type="entry name" value="THIAMINE-PHOSPHATE PYROPHOSPHORYLASE"/>
    <property type="match status" value="1"/>
</dbReference>
<evidence type="ECO:0000256" key="8">
    <source>
        <dbReference type="ARBA" id="ARBA00047883"/>
    </source>
</evidence>
<dbReference type="InterPro" id="IPR036206">
    <property type="entry name" value="ThiamineP_synth_sf"/>
</dbReference>
<evidence type="ECO:0000259" key="12">
    <source>
        <dbReference type="Pfam" id="PF02581"/>
    </source>
</evidence>
<feature type="binding site" evidence="9">
    <location>
        <position position="142"/>
    </location>
    <ligand>
        <name>4-amino-2-methyl-5-(diphosphooxymethyl)pyrimidine</name>
        <dbReference type="ChEBI" id="CHEBI:57841"/>
    </ligand>
</feature>
<dbReference type="PANTHER" id="PTHR20857:SF15">
    <property type="entry name" value="THIAMINE-PHOSPHATE SYNTHASE"/>
    <property type="match status" value="1"/>
</dbReference>
<reference evidence="13 14" key="1">
    <citation type="submission" date="2023-07" db="EMBL/GenBank/DDBJ databases">
        <title>Genomic Encyclopedia of Type Strains, Phase IV (KMG-IV): sequencing the most valuable type-strain genomes for metagenomic binning, comparative biology and taxonomic classification.</title>
        <authorList>
            <person name="Goeker M."/>
        </authorList>
    </citation>
    <scope>NUCLEOTIDE SEQUENCE [LARGE SCALE GENOMIC DNA]</scope>
    <source>
        <strain evidence="13 14">DSM 16419</strain>
    </source>
</reference>
<feature type="binding site" evidence="9">
    <location>
        <position position="75"/>
    </location>
    <ligand>
        <name>Mg(2+)</name>
        <dbReference type="ChEBI" id="CHEBI:18420"/>
    </ligand>
</feature>
<protein>
    <recommendedName>
        <fullName evidence="9">Thiamine-phosphate synthase</fullName>
        <shortName evidence="9">TP synthase</shortName>
        <shortName evidence="9">TPS</shortName>
        <ecNumber evidence="9">2.5.1.3</ecNumber>
    </recommendedName>
    <alternativeName>
        <fullName evidence="9">Thiamine-phosphate pyrophosphorylase</fullName>
        <shortName evidence="9">TMP pyrophosphorylase</shortName>
        <shortName evidence="9">TMP-PPase</shortName>
    </alternativeName>
</protein>
<dbReference type="EMBL" id="JAUSWB010000002">
    <property type="protein sequence ID" value="MDQ0427933.1"/>
    <property type="molecule type" value="Genomic_DNA"/>
</dbReference>
<evidence type="ECO:0000256" key="10">
    <source>
        <dbReference type="RuleBase" id="RU003826"/>
    </source>
</evidence>
<dbReference type="Gene3D" id="3.20.20.70">
    <property type="entry name" value="Aldolase class I"/>
    <property type="match status" value="1"/>
</dbReference>
<feature type="binding site" evidence="9">
    <location>
        <begin position="39"/>
        <end position="43"/>
    </location>
    <ligand>
        <name>4-amino-2-methyl-5-(diphosphooxymethyl)pyrimidine</name>
        <dbReference type="ChEBI" id="CHEBI:57841"/>
    </ligand>
</feature>
<evidence type="ECO:0000313" key="13">
    <source>
        <dbReference type="EMBL" id="MDQ0427933.1"/>
    </source>
</evidence>
<dbReference type="InterPro" id="IPR034291">
    <property type="entry name" value="TMP_synthase"/>
</dbReference>
<keyword evidence="3 9" id="KW-0479">Metal-binding</keyword>
<proteinExistence type="inferred from homology"/>
<evidence type="ECO:0000256" key="3">
    <source>
        <dbReference type="ARBA" id="ARBA00022723"/>
    </source>
</evidence>
<comment type="function">
    <text evidence="9">Condenses 4-methyl-5-(beta-hydroxyethyl)thiazole monophosphate (THZ-P) and 2-methyl-4-amino-5-hydroxymethyl pyrimidine pyrophosphate (HMP-PP) to form thiamine monophosphate (TMP).</text>
</comment>
<feature type="domain" description="Thiamine phosphate synthase/TenI" evidence="12">
    <location>
        <begin position="9"/>
        <end position="194"/>
    </location>
</feature>
<evidence type="ECO:0000256" key="5">
    <source>
        <dbReference type="ARBA" id="ARBA00022977"/>
    </source>
</evidence>
<dbReference type="Proteomes" id="UP001241988">
    <property type="component" value="Unassembled WGS sequence"/>
</dbReference>
<dbReference type="InterPro" id="IPR022998">
    <property type="entry name" value="ThiamineP_synth_TenI"/>
</dbReference>
<evidence type="ECO:0000256" key="2">
    <source>
        <dbReference type="ARBA" id="ARBA00022679"/>
    </source>
</evidence>
<feature type="binding site" evidence="9">
    <location>
        <begin position="139"/>
        <end position="141"/>
    </location>
    <ligand>
        <name>2-[(2R,5Z)-2-carboxy-4-methylthiazol-5(2H)-ylidene]ethyl phosphate</name>
        <dbReference type="ChEBI" id="CHEBI:62899"/>
    </ligand>
</feature>
<feature type="binding site" evidence="9">
    <location>
        <position position="113"/>
    </location>
    <ligand>
        <name>4-amino-2-methyl-5-(diphosphooxymethyl)pyrimidine</name>
        <dbReference type="ChEBI" id="CHEBI:57841"/>
    </ligand>
</feature>
<dbReference type="RefSeq" id="WP_308786169.1">
    <property type="nucleotide sequence ID" value="NZ_JAUSWB010000002.1"/>
</dbReference>
<dbReference type="SUPFAM" id="SSF51391">
    <property type="entry name" value="Thiamin phosphate synthase"/>
    <property type="match status" value="1"/>
</dbReference>
<comment type="pathway">
    <text evidence="1 9 11">Cofactor biosynthesis; thiamine diphosphate biosynthesis; thiamine phosphate from 4-amino-2-methyl-5-diphosphomethylpyrimidine and 4-methyl-5-(2-phosphoethyl)-thiazole: step 1/1.</text>
</comment>
<feature type="binding site" evidence="9">
    <location>
        <position position="74"/>
    </location>
    <ligand>
        <name>4-amino-2-methyl-5-(diphosphooxymethyl)pyrimidine</name>
        <dbReference type="ChEBI" id="CHEBI:57841"/>
    </ligand>
</feature>
<comment type="catalytic activity">
    <reaction evidence="8 9 10">
        <text>2-[(2R,5Z)-2-carboxy-4-methylthiazol-5(2H)-ylidene]ethyl phosphate + 4-amino-2-methyl-5-(diphosphooxymethyl)pyrimidine + 2 H(+) = thiamine phosphate + CO2 + diphosphate</text>
        <dbReference type="Rhea" id="RHEA:47844"/>
        <dbReference type="ChEBI" id="CHEBI:15378"/>
        <dbReference type="ChEBI" id="CHEBI:16526"/>
        <dbReference type="ChEBI" id="CHEBI:33019"/>
        <dbReference type="ChEBI" id="CHEBI:37575"/>
        <dbReference type="ChEBI" id="CHEBI:57841"/>
        <dbReference type="ChEBI" id="CHEBI:62899"/>
        <dbReference type="EC" id="2.5.1.3"/>
    </reaction>
</comment>
<evidence type="ECO:0000256" key="9">
    <source>
        <dbReference type="HAMAP-Rule" id="MF_00097"/>
    </source>
</evidence>
<dbReference type="HAMAP" id="MF_00097">
    <property type="entry name" value="TMP_synthase"/>
    <property type="match status" value="1"/>
</dbReference>
<evidence type="ECO:0000256" key="7">
    <source>
        <dbReference type="ARBA" id="ARBA00047851"/>
    </source>
</evidence>
<evidence type="ECO:0000313" key="14">
    <source>
        <dbReference type="Proteomes" id="UP001241988"/>
    </source>
</evidence>
<feature type="binding site" evidence="9">
    <location>
        <position position="171"/>
    </location>
    <ligand>
        <name>2-[(2R,5Z)-2-carboxy-4-methylthiazol-5(2H)-ylidene]ethyl phosphate</name>
        <dbReference type="ChEBI" id="CHEBI:62899"/>
    </ligand>
</feature>
<keyword evidence="14" id="KW-1185">Reference proteome</keyword>
<evidence type="ECO:0000256" key="4">
    <source>
        <dbReference type="ARBA" id="ARBA00022842"/>
    </source>
</evidence>
<feature type="binding site" evidence="9">
    <location>
        <position position="94"/>
    </location>
    <ligand>
        <name>Mg(2+)</name>
        <dbReference type="ChEBI" id="CHEBI:18420"/>
    </ligand>
</feature>
<feature type="binding site" evidence="9">
    <location>
        <begin position="191"/>
        <end position="192"/>
    </location>
    <ligand>
        <name>2-[(2R,5Z)-2-carboxy-4-methylthiazol-5(2H)-ylidene]ethyl phosphate</name>
        <dbReference type="ChEBI" id="CHEBI:62899"/>
    </ligand>
</feature>
<organism evidence="13 14">
    <name type="scientific">Planomicrobium stackebrandtii</name>
    <dbReference type="NCBI Taxonomy" id="253160"/>
    <lineage>
        <taxon>Bacteria</taxon>
        <taxon>Bacillati</taxon>
        <taxon>Bacillota</taxon>
        <taxon>Bacilli</taxon>
        <taxon>Bacillales</taxon>
        <taxon>Caryophanaceae</taxon>
        <taxon>Planomicrobium</taxon>
    </lineage>
</organism>
<evidence type="ECO:0000256" key="11">
    <source>
        <dbReference type="RuleBase" id="RU004253"/>
    </source>
</evidence>
<evidence type="ECO:0000256" key="1">
    <source>
        <dbReference type="ARBA" id="ARBA00005165"/>
    </source>
</evidence>
<dbReference type="InterPro" id="IPR013785">
    <property type="entry name" value="Aldolase_TIM"/>
</dbReference>
<comment type="catalytic activity">
    <reaction evidence="6 9 10">
        <text>4-methyl-5-(2-phosphooxyethyl)-thiazole + 4-amino-2-methyl-5-(diphosphooxymethyl)pyrimidine + H(+) = thiamine phosphate + diphosphate</text>
        <dbReference type="Rhea" id="RHEA:22328"/>
        <dbReference type="ChEBI" id="CHEBI:15378"/>
        <dbReference type="ChEBI" id="CHEBI:33019"/>
        <dbReference type="ChEBI" id="CHEBI:37575"/>
        <dbReference type="ChEBI" id="CHEBI:57841"/>
        <dbReference type="ChEBI" id="CHEBI:58296"/>
        <dbReference type="EC" id="2.5.1.3"/>
    </reaction>
</comment>
<sequence length="217" mass="22528">MKFSDKAAVYFIMGSKNSGTRNPLKVLEAALKGGIGHFQLREKGEGALTGSALLEFALACQQLCRSYGVPLIINDLVELACQIDADGVHIGQDDAEAGQVRQRIGKEKLLGVSVHSVKEAHLAAEAGADYVGMGPVFGTASKADAKKPAGVQEIQAVATAFPFLPIVGIGGINPENAAQVWRSGVAGIAVISSITEAHDIAGQIAALQAGRIEGDRK</sequence>
<comment type="similarity">
    <text evidence="9 10">Belongs to the thiamine-phosphate synthase family.</text>
</comment>
<keyword evidence="2 9" id="KW-0808">Transferase</keyword>
<dbReference type="CDD" id="cd00564">
    <property type="entry name" value="TMP_TenI"/>
    <property type="match status" value="1"/>
</dbReference>
<gene>
    <name evidence="9" type="primary">thiE</name>
    <name evidence="13" type="ORF">QOZ98_000759</name>
</gene>
<dbReference type="GO" id="GO:0004789">
    <property type="term" value="F:thiamine-phosphate diphosphorylase activity"/>
    <property type="evidence" value="ECO:0007669"/>
    <property type="project" value="UniProtKB-EC"/>
</dbReference>
<keyword evidence="4 9" id="KW-0460">Magnesium</keyword>
<dbReference type="Pfam" id="PF02581">
    <property type="entry name" value="TMP-TENI"/>
    <property type="match status" value="1"/>
</dbReference>
<keyword evidence="5 9" id="KW-0784">Thiamine biosynthesis</keyword>
<comment type="cofactor">
    <cofactor evidence="9">
        <name>Mg(2+)</name>
        <dbReference type="ChEBI" id="CHEBI:18420"/>
    </cofactor>
    <text evidence="9">Binds 1 Mg(2+) ion per subunit.</text>
</comment>
<name>A0ABU0GRK6_9BACL</name>
<evidence type="ECO:0000256" key="6">
    <source>
        <dbReference type="ARBA" id="ARBA00047334"/>
    </source>
</evidence>
<dbReference type="EC" id="2.5.1.3" evidence="9"/>
<dbReference type="NCBIfam" id="TIGR00693">
    <property type="entry name" value="thiE"/>
    <property type="match status" value="1"/>
</dbReference>
<comment type="caution">
    <text evidence="13">The sequence shown here is derived from an EMBL/GenBank/DDBJ whole genome shotgun (WGS) entry which is preliminary data.</text>
</comment>
<accession>A0ABU0GRK6</accession>
<comment type="catalytic activity">
    <reaction evidence="7 9 10">
        <text>2-(2-carboxy-4-methylthiazol-5-yl)ethyl phosphate + 4-amino-2-methyl-5-(diphosphooxymethyl)pyrimidine + 2 H(+) = thiamine phosphate + CO2 + diphosphate</text>
        <dbReference type="Rhea" id="RHEA:47848"/>
        <dbReference type="ChEBI" id="CHEBI:15378"/>
        <dbReference type="ChEBI" id="CHEBI:16526"/>
        <dbReference type="ChEBI" id="CHEBI:33019"/>
        <dbReference type="ChEBI" id="CHEBI:37575"/>
        <dbReference type="ChEBI" id="CHEBI:57841"/>
        <dbReference type="ChEBI" id="CHEBI:62890"/>
        <dbReference type="EC" id="2.5.1.3"/>
    </reaction>
</comment>